<accession>A0ABU0JFX5</accession>
<dbReference type="RefSeq" id="WP_307281097.1">
    <property type="nucleotide sequence ID" value="NZ_JAUSVX010000015.1"/>
</dbReference>
<reference evidence="3 4" key="1">
    <citation type="submission" date="2023-07" db="EMBL/GenBank/DDBJ databases">
        <title>Genomic Encyclopedia of Type Strains, Phase IV (KMG-IV): sequencing the most valuable type-strain genomes for metagenomic binning, comparative biology and taxonomic classification.</title>
        <authorList>
            <person name="Goeker M."/>
        </authorList>
    </citation>
    <scope>NUCLEOTIDE SEQUENCE [LARGE SCALE GENOMIC DNA]</scope>
    <source>
        <strain evidence="3 4">DSM 19619</strain>
    </source>
</reference>
<dbReference type="InterPro" id="IPR014710">
    <property type="entry name" value="RmlC-like_jellyroll"/>
</dbReference>
<protein>
    <submittedName>
        <fullName evidence="3">Quercetin dioxygenase-like cupin family protein</fullName>
    </submittedName>
</protein>
<feature type="signal peptide" evidence="1">
    <location>
        <begin position="1"/>
        <end position="21"/>
    </location>
</feature>
<comment type="caution">
    <text evidence="3">The sequence shown here is derived from an EMBL/GenBank/DDBJ whole genome shotgun (WGS) entry which is preliminary data.</text>
</comment>
<organism evidence="3 4">
    <name type="scientific">Labrys wisconsinensis</name>
    <dbReference type="NCBI Taxonomy" id="425677"/>
    <lineage>
        <taxon>Bacteria</taxon>
        <taxon>Pseudomonadati</taxon>
        <taxon>Pseudomonadota</taxon>
        <taxon>Alphaproteobacteria</taxon>
        <taxon>Hyphomicrobiales</taxon>
        <taxon>Xanthobacteraceae</taxon>
        <taxon>Labrys</taxon>
    </lineage>
</organism>
<keyword evidence="4" id="KW-1185">Reference proteome</keyword>
<keyword evidence="1" id="KW-0732">Signal</keyword>
<dbReference type="CDD" id="cd02236">
    <property type="entry name" value="cupin_CV2614-like"/>
    <property type="match status" value="1"/>
</dbReference>
<evidence type="ECO:0000256" key="1">
    <source>
        <dbReference type="SAM" id="SignalP"/>
    </source>
</evidence>
<dbReference type="Gene3D" id="2.60.120.10">
    <property type="entry name" value="Jelly Rolls"/>
    <property type="match status" value="1"/>
</dbReference>
<dbReference type="InterPro" id="IPR013096">
    <property type="entry name" value="Cupin_2"/>
</dbReference>
<dbReference type="SUPFAM" id="SSF51182">
    <property type="entry name" value="RmlC-like cupins"/>
    <property type="match status" value="1"/>
</dbReference>
<dbReference type="InterPro" id="IPR011051">
    <property type="entry name" value="RmlC_Cupin_sf"/>
</dbReference>
<dbReference type="Pfam" id="PF07883">
    <property type="entry name" value="Cupin_2"/>
    <property type="match status" value="1"/>
</dbReference>
<proteinExistence type="predicted"/>
<dbReference type="PANTHER" id="PTHR36156:SF2">
    <property type="entry name" value="CUPIN TYPE-2 DOMAIN-CONTAINING PROTEIN"/>
    <property type="match status" value="1"/>
</dbReference>
<evidence type="ECO:0000313" key="3">
    <source>
        <dbReference type="EMBL" id="MDQ0473183.1"/>
    </source>
</evidence>
<feature type="domain" description="Cupin type-2" evidence="2">
    <location>
        <begin position="61"/>
        <end position="128"/>
    </location>
</feature>
<gene>
    <name evidence="3" type="ORF">QO011_006217</name>
</gene>
<dbReference type="Proteomes" id="UP001242480">
    <property type="component" value="Unassembled WGS sequence"/>
</dbReference>
<evidence type="ECO:0000259" key="2">
    <source>
        <dbReference type="Pfam" id="PF07883"/>
    </source>
</evidence>
<dbReference type="InterPro" id="IPR047142">
    <property type="entry name" value="OryJ/VirC-like"/>
</dbReference>
<dbReference type="PANTHER" id="PTHR36156">
    <property type="entry name" value="SLR2101 PROTEIN"/>
    <property type="match status" value="1"/>
</dbReference>
<evidence type="ECO:0000313" key="4">
    <source>
        <dbReference type="Proteomes" id="UP001242480"/>
    </source>
</evidence>
<sequence>MRIAACIAAAGLALLAAGARAEESAAVKPVVVTTILSTTTTAAGQPIRLPQGDITLSVSDYRIAPGARLPVHMHPFPRYAYVLEGTIAVTLPDSGQRFVYHQGDVIVEVVGLWHYGVNEGTTPVRLIVFDQVPGNTPATVLKP</sequence>
<name>A0ABU0JFX5_9HYPH</name>
<dbReference type="EMBL" id="JAUSVX010000015">
    <property type="protein sequence ID" value="MDQ0473183.1"/>
    <property type="molecule type" value="Genomic_DNA"/>
</dbReference>
<feature type="chain" id="PRO_5046510042" evidence="1">
    <location>
        <begin position="22"/>
        <end position="143"/>
    </location>
</feature>